<dbReference type="Proteomes" id="UP001552299">
    <property type="component" value="Unassembled WGS sequence"/>
</dbReference>
<comment type="caution">
    <text evidence="2">The sequence shown here is derived from an EMBL/GenBank/DDBJ whole genome shotgun (WGS) entry which is preliminary data.</text>
</comment>
<feature type="compositionally biased region" description="Low complexity" evidence="1">
    <location>
        <begin position="520"/>
        <end position="539"/>
    </location>
</feature>
<organism evidence="2 3">
    <name type="scientific">Dendrobium thyrsiflorum</name>
    <name type="common">Pinecone-like raceme dendrobium</name>
    <name type="synonym">Orchid</name>
    <dbReference type="NCBI Taxonomy" id="117978"/>
    <lineage>
        <taxon>Eukaryota</taxon>
        <taxon>Viridiplantae</taxon>
        <taxon>Streptophyta</taxon>
        <taxon>Embryophyta</taxon>
        <taxon>Tracheophyta</taxon>
        <taxon>Spermatophyta</taxon>
        <taxon>Magnoliopsida</taxon>
        <taxon>Liliopsida</taxon>
        <taxon>Asparagales</taxon>
        <taxon>Orchidaceae</taxon>
        <taxon>Epidendroideae</taxon>
        <taxon>Malaxideae</taxon>
        <taxon>Dendrobiinae</taxon>
        <taxon>Dendrobium</taxon>
    </lineage>
</organism>
<feature type="region of interest" description="Disordered" evidence="1">
    <location>
        <begin position="476"/>
        <end position="606"/>
    </location>
</feature>
<keyword evidence="3" id="KW-1185">Reference proteome</keyword>
<sequence>MVPFWDLYAEFAPPPMDGPDMATGDSESDWLQSLMGIQFARAGIIKKPFEAIQRLLRVIGLSLVVGLLPVDGFSSDIYPTLNFLWSPDFCLSPDFYDAGLLPVTRLLPCRHTFARRWTFARRRTFVGYLPDAELPSVAKLLPVVGLSPDFCPSSDSRRTSATLDFRQSQDSCLVARLSPVVGILPVVGLSSDIYPMLNFLRSPDFCPSSDSRRTSACRRTSATLDFRQSQDSCLVARLSPVVGILPVVGLSSDIYPMLNFLRSPDFCPSSDSRRTSACRRTSATLDFRQSPDFCLVARLSPVSQDSCLVARLSPVVGLLPVVGLSSDVYPTLNFLRSPDFCPSPDFCDAGLSSVTRLLPRRQTFAGRWTLARRRTFVGHLPDAELPSVAKLLPVVGLSPDFCPSPDFCDAGLSPVTGLLPRRQTFAPHRTSDLLHSSTTVLPIYVTCPYDLLLRLRYSLVRPPRTAIFCCVGGPGAGQTGPGGPQPRGPAAAQAGRRAARAQPRRAAGAARARPRRAARARFGALRASTAPPALRRPATAGGGRQRPGRPGPLRGPISAPERSQSQSLKRSREISKTALAPLLLLDHRWSSAGPPPEGPTVRRTTT</sequence>
<reference evidence="2 3" key="1">
    <citation type="journal article" date="2024" name="Plant Biotechnol. J.">
        <title>Dendrobium thyrsiflorum genome and its molecular insights into genes involved in important horticultural traits.</title>
        <authorList>
            <person name="Chen B."/>
            <person name="Wang J.Y."/>
            <person name="Zheng P.J."/>
            <person name="Li K.L."/>
            <person name="Liang Y.M."/>
            <person name="Chen X.F."/>
            <person name="Zhang C."/>
            <person name="Zhao X."/>
            <person name="He X."/>
            <person name="Zhang G.Q."/>
            <person name="Liu Z.J."/>
            <person name="Xu Q."/>
        </authorList>
    </citation>
    <scope>NUCLEOTIDE SEQUENCE [LARGE SCALE GENOMIC DNA]</scope>
    <source>
        <strain evidence="2">GZMU011</strain>
    </source>
</reference>
<evidence type="ECO:0000313" key="3">
    <source>
        <dbReference type="Proteomes" id="UP001552299"/>
    </source>
</evidence>
<evidence type="ECO:0000313" key="2">
    <source>
        <dbReference type="EMBL" id="KAL0924747.1"/>
    </source>
</evidence>
<protein>
    <submittedName>
        <fullName evidence="2">Uncharacterized protein</fullName>
    </submittedName>
</protein>
<accession>A0ABD0VQ49</accession>
<dbReference type="AlphaFoldDB" id="A0ABD0VQ49"/>
<evidence type="ECO:0000256" key="1">
    <source>
        <dbReference type="SAM" id="MobiDB-lite"/>
    </source>
</evidence>
<name>A0ABD0VQ49_DENTH</name>
<dbReference type="EMBL" id="JANQDX010000005">
    <property type="protein sequence ID" value="KAL0924747.1"/>
    <property type="molecule type" value="Genomic_DNA"/>
</dbReference>
<gene>
    <name evidence="2" type="ORF">M5K25_005602</name>
</gene>
<proteinExistence type="predicted"/>